<dbReference type="InterPro" id="IPR039298">
    <property type="entry name" value="ACOT13"/>
</dbReference>
<sequence length="139" mass="14560">MTSETHDVGGREISDPGCQNMVGYETKIDASGICTVTLEVEARHLNRHGILHGGMVATVMDVACGNTAAQYFDPDGRAALVTIALNLSYIASTKIGQVVATARAIGGGKSTAHVLGELHDADGRLVATATAIFRRINPR</sequence>
<dbReference type="SUPFAM" id="SSF54637">
    <property type="entry name" value="Thioesterase/thiol ester dehydrase-isomerase"/>
    <property type="match status" value="1"/>
</dbReference>
<feature type="domain" description="Thioesterase" evidence="3">
    <location>
        <begin position="48"/>
        <end position="127"/>
    </location>
</feature>
<dbReference type="Gene3D" id="3.10.129.10">
    <property type="entry name" value="Hotdog Thioesterase"/>
    <property type="match status" value="1"/>
</dbReference>
<dbReference type="InterPro" id="IPR029069">
    <property type="entry name" value="HotDog_dom_sf"/>
</dbReference>
<evidence type="ECO:0000259" key="3">
    <source>
        <dbReference type="Pfam" id="PF03061"/>
    </source>
</evidence>
<organism evidence="4 5">
    <name type="scientific">Tritonibacter mobilis F1926</name>
    <dbReference type="NCBI Taxonomy" id="1265309"/>
    <lineage>
        <taxon>Bacteria</taxon>
        <taxon>Pseudomonadati</taxon>
        <taxon>Pseudomonadota</taxon>
        <taxon>Alphaproteobacteria</taxon>
        <taxon>Rhodobacterales</taxon>
        <taxon>Paracoccaceae</taxon>
        <taxon>Tritonibacter</taxon>
    </lineage>
</organism>
<evidence type="ECO:0000256" key="1">
    <source>
        <dbReference type="ARBA" id="ARBA00008324"/>
    </source>
</evidence>
<gene>
    <name evidence="4" type="ORF">K529_017200</name>
</gene>
<dbReference type="PANTHER" id="PTHR21660">
    <property type="entry name" value="THIOESTERASE SUPERFAMILY MEMBER-RELATED"/>
    <property type="match status" value="1"/>
</dbReference>
<dbReference type="AlphaFoldDB" id="A0A1B1A7F9"/>
<dbReference type="InterPro" id="IPR006683">
    <property type="entry name" value="Thioestr_dom"/>
</dbReference>
<keyword evidence="2" id="KW-0378">Hydrolase</keyword>
<dbReference type="KEGG" id="rmb:K529_017200"/>
<dbReference type="GO" id="GO:0047617">
    <property type="term" value="F:fatty acyl-CoA hydrolase activity"/>
    <property type="evidence" value="ECO:0007669"/>
    <property type="project" value="InterPro"/>
</dbReference>
<evidence type="ECO:0000313" key="5">
    <source>
        <dbReference type="Proteomes" id="UP000013243"/>
    </source>
</evidence>
<dbReference type="PANTHER" id="PTHR21660:SF1">
    <property type="entry name" value="ACYL-COENZYME A THIOESTERASE 13"/>
    <property type="match status" value="1"/>
</dbReference>
<dbReference type="EMBL" id="CP015231">
    <property type="protein sequence ID" value="ANP42509.1"/>
    <property type="molecule type" value="Genomic_DNA"/>
</dbReference>
<dbReference type="Proteomes" id="UP000013243">
    <property type="component" value="Plasmid unnamed1"/>
</dbReference>
<geneLocation type="plasmid" evidence="4 5">
    <name>unnamed1</name>
</geneLocation>
<comment type="similarity">
    <text evidence="1">Belongs to the thioesterase PaaI family.</text>
</comment>
<accession>A0A1B1A7F9</accession>
<proteinExistence type="inferred from homology"/>
<evidence type="ECO:0000256" key="2">
    <source>
        <dbReference type="ARBA" id="ARBA00022801"/>
    </source>
</evidence>
<evidence type="ECO:0000313" key="4">
    <source>
        <dbReference type="EMBL" id="ANP42509.1"/>
    </source>
</evidence>
<dbReference type="InterPro" id="IPR003736">
    <property type="entry name" value="PAAI_dom"/>
</dbReference>
<keyword evidence="4" id="KW-0614">Plasmid</keyword>
<dbReference type="NCBIfam" id="TIGR00369">
    <property type="entry name" value="unchar_dom_1"/>
    <property type="match status" value="1"/>
</dbReference>
<name>A0A1B1A7F9_9RHOB</name>
<dbReference type="Pfam" id="PF03061">
    <property type="entry name" value="4HBT"/>
    <property type="match status" value="1"/>
</dbReference>
<protein>
    <submittedName>
        <fullName evidence="4">Thioesterase</fullName>
    </submittedName>
</protein>
<dbReference type="CDD" id="cd03443">
    <property type="entry name" value="PaaI_thioesterase"/>
    <property type="match status" value="1"/>
</dbReference>
<reference evidence="4 5" key="1">
    <citation type="journal article" date="2016" name="ISME J.">
        <title>Global occurrence and heterogeneity of the Roseobacter-clade species Ruegeria mobilis.</title>
        <authorList>
            <person name="Sonnenschein E."/>
            <person name="Gram L."/>
        </authorList>
    </citation>
    <scope>NUCLEOTIDE SEQUENCE [LARGE SCALE GENOMIC DNA]</scope>
    <source>
        <strain evidence="4 5">F1926</strain>
        <plasmid evidence="4 5">unnamed1</plasmid>
    </source>
</reference>